<reference evidence="1 2" key="1">
    <citation type="journal article" date="2002" name="Nature">
        <title>Genome sequence and comparative analysis of the model rodent malaria parasite Plasmodium yoelii yoelii.</title>
        <authorList>
            <person name="Carlton J.M."/>
            <person name="Angiuoli S.V."/>
            <person name="Suh B.B."/>
            <person name="Kooij T.W."/>
            <person name="Pertea M."/>
            <person name="Silva J.C."/>
            <person name="Ermolaeva M.D."/>
            <person name="Allen J.E."/>
            <person name="Selengut J.D."/>
            <person name="Koo H.L."/>
            <person name="Peterson J.D."/>
            <person name="Pop M."/>
            <person name="Kosack D.S."/>
            <person name="Shumway M.F."/>
            <person name="Bidwell S.L."/>
            <person name="Shallom S.J."/>
            <person name="van Aken S.E."/>
            <person name="Riedmuller S.B."/>
            <person name="Feldblyum T.V."/>
            <person name="Cho J.K."/>
            <person name="Quackenbush J."/>
            <person name="Sedegah M."/>
            <person name="Shoaibi A."/>
            <person name="Cummings L.M."/>
            <person name="Florens L."/>
            <person name="Yates J.R."/>
            <person name="Raine J.D."/>
            <person name="Sinden R.E."/>
            <person name="Harris M.A."/>
            <person name="Cunningham D.A."/>
            <person name="Preiser P.R."/>
            <person name="Bergman L.W."/>
            <person name="Vaidya A.B."/>
            <person name="van Lin L.H."/>
            <person name="Janse C.J."/>
            <person name="Waters A.P."/>
            <person name="Smith H.O."/>
            <person name="White O.R."/>
            <person name="Salzberg S.L."/>
            <person name="Venter J.C."/>
            <person name="Fraser C.M."/>
            <person name="Hoffman S.L."/>
            <person name="Gardner M.J."/>
            <person name="Carucci D.J."/>
        </authorList>
    </citation>
    <scope>NUCLEOTIDE SEQUENCE [LARGE SCALE GENOMIC DNA]</scope>
    <source>
        <strain evidence="1 2">17XNL</strain>
    </source>
</reference>
<sequence>MKYLLSCCFSNTLNNNIRLM</sequence>
<evidence type="ECO:0000313" key="1">
    <source>
        <dbReference type="EMBL" id="EAA15330.1"/>
    </source>
</evidence>
<accession>Q7RSI9</accession>
<keyword evidence="2" id="KW-1185">Reference proteome</keyword>
<proteinExistence type="predicted"/>
<dbReference type="AlphaFoldDB" id="Q7RSI9"/>
<dbReference type="PaxDb" id="73239-Q7RSI9"/>
<gene>
    <name evidence="1" type="ORF">PY00368</name>
</gene>
<dbReference type="Proteomes" id="UP000008553">
    <property type="component" value="Unassembled WGS sequence"/>
</dbReference>
<evidence type="ECO:0000313" key="2">
    <source>
        <dbReference type="Proteomes" id="UP000008553"/>
    </source>
</evidence>
<name>Q7RSI9_PLAYO</name>
<protein>
    <submittedName>
        <fullName evidence="1">Uncharacterized protein</fullName>
    </submittedName>
</protein>
<comment type="caution">
    <text evidence="1">The sequence shown here is derived from an EMBL/GenBank/DDBJ whole genome shotgun (WGS) entry which is preliminary data.</text>
</comment>
<organism evidence="1 2">
    <name type="scientific">Plasmodium yoelii yoelii</name>
    <dbReference type="NCBI Taxonomy" id="73239"/>
    <lineage>
        <taxon>Eukaryota</taxon>
        <taxon>Sar</taxon>
        <taxon>Alveolata</taxon>
        <taxon>Apicomplexa</taxon>
        <taxon>Aconoidasida</taxon>
        <taxon>Haemosporida</taxon>
        <taxon>Plasmodiidae</taxon>
        <taxon>Plasmodium</taxon>
        <taxon>Plasmodium (Vinckeia)</taxon>
    </lineage>
</organism>
<dbReference type="InParanoid" id="Q7RSI9"/>
<dbReference type="EMBL" id="AABL01000104">
    <property type="protein sequence ID" value="EAA15330.1"/>
    <property type="molecule type" value="Genomic_DNA"/>
</dbReference>